<comment type="caution">
    <text evidence="8">The sequence shown here is derived from an EMBL/GenBank/DDBJ whole genome shotgun (WGS) entry which is preliminary data.</text>
</comment>
<proteinExistence type="predicted"/>
<sequence>MKRSFSFTPTSDETVPLTTLSSPPTCLGRLLSNFYNRVISRDVPSTPSTPRLCGEIHEEEGGGRDEKKRRIDYGQAASSHPATIQSVPCEVLALVLQFLNVPKSWSSCSFVCRQWRQVAMSKPVVETLRLWDNRTGTGAIQLGTEASNLLRLEYFSARKNPDAMFLLGTMLCYTGSIARGVVWFDKGMELGDVRSMYGKGLVVRDGDRLEGERCLRLAASHGYYPAMLEVCPKVVPPTYAKLKEHMIPKCLLRYLRRWFVEDDLAREVKTSHCWNTECGRWAEKTRNHEGVDLPSDGLFLPPGVTTDYGPDFKLSRMKMCSSCRRAKYCSKFCQVHDWRVGKHKDECACLGDVLG</sequence>
<dbReference type="Pfam" id="PF01753">
    <property type="entry name" value="zf-MYND"/>
    <property type="match status" value="1"/>
</dbReference>
<evidence type="ECO:0000256" key="5">
    <source>
        <dbReference type="SAM" id="MobiDB-lite"/>
    </source>
</evidence>
<dbReference type="SUPFAM" id="SSF144232">
    <property type="entry name" value="HIT/MYND zinc finger-like"/>
    <property type="match status" value="1"/>
</dbReference>
<keyword evidence="9" id="KW-1185">Reference proteome</keyword>
<dbReference type="Gene3D" id="6.10.140.2220">
    <property type="match status" value="1"/>
</dbReference>
<dbReference type="InterPro" id="IPR011990">
    <property type="entry name" value="TPR-like_helical_dom_sf"/>
</dbReference>
<dbReference type="Gene3D" id="1.20.1280.50">
    <property type="match status" value="1"/>
</dbReference>
<evidence type="ECO:0000313" key="9">
    <source>
        <dbReference type="Proteomes" id="UP001165082"/>
    </source>
</evidence>
<dbReference type="InterPro" id="IPR001810">
    <property type="entry name" value="F-box_dom"/>
</dbReference>
<dbReference type="Gene3D" id="1.25.40.10">
    <property type="entry name" value="Tetratricopeptide repeat domain"/>
    <property type="match status" value="1"/>
</dbReference>
<keyword evidence="2 4" id="KW-0863">Zinc-finger</keyword>
<dbReference type="Pfam" id="PF12937">
    <property type="entry name" value="F-box-like"/>
    <property type="match status" value="1"/>
</dbReference>
<name>A0A9W7ATY0_9STRA</name>
<evidence type="ECO:0000256" key="1">
    <source>
        <dbReference type="ARBA" id="ARBA00022723"/>
    </source>
</evidence>
<protein>
    <recommendedName>
        <fullName evidence="10">MYND-type domain-containing protein</fullName>
    </recommendedName>
</protein>
<keyword evidence="1" id="KW-0479">Metal-binding</keyword>
<dbReference type="OrthoDB" id="194610at2759"/>
<feature type="domain" description="F-box" evidence="6">
    <location>
        <begin position="81"/>
        <end position="134"/>
    </location>
</feature>
<reference evidence="8" key="1">
    <citation type="submission" date="2022-07" db="EMBL/GenBank/DDBJ databases">
        <title>Genome analysis of Parmales, a sister group of diatoms, reveals the evolutionary specialization of diatoms from phago-mixotrophs to photoautotrophs.</title>
        <authorList>
            <person name="Ban H."/>
            <person name="Sato S."/>
            <person name="Yoshikawa S."/>
            <person name="Kazumasa Y."/>
            <person name="Nakamura Y."/>
            <person name="Ichinomiya M."/>
            <person name="Saitoh K."/>
            <person name="Sato N."/>
            <person name="Blanc-Mathieu R."/>
            <person name="Endo H."/>
            <person name="Kuwata A."/>
            <person name="Ogata H."/>
        </authorList>
    </citation>
    <scope>NUCLEOTIDE SEQUENCE</scope>
</reference>
<dbReference type="SUPFAM" id="SSF81901">
    <property type="entry name" value="HCP-like"/>
    <property type="match status" value="1"/>
</dbReference>
<feature type="region of interest" description="Disordered" evidence="5">
    <location>
        <begin position="46"/>
        <end position="67"/>
    </location>
</feature>
<dbReference type="InterPro" id="IPR002893">
    <property type="entry name" value="Znf_MYND"/>
</dbReference>
<dbReference type="PROSITE" id="PS50181">
    <property type="entry name" value="FBOX"/>
    <property type="match status" value="1"/>
</dbReference>
<accession>A0A9W7ATY0</accession>
<evidence type="ECO:0000259" key="7">
    <source>
        <dbReference type="PROSITE" id="PS50865"/>
    </source>
</evidence>
<evidence type="ECO:0000256" key="4">
    <source>
        <dbReference type="PROSITE-ProRule" id="PRU00134"/>
    </source>
</evidence>
<keyword evidence="3" id="KW-0862">Zinc</keyword>
<gene>
    <name evidence="8" type="ORF">TrRE_jg8318</name>
</gene>
<feature type="compositionally biased region" description="Basic and acidic residues" evidence="5">
    <location>
        <begin position="54"/>
        <end position="67"/>
    </location>
</feature>
<dbReference type="PROSITE" id="PS50865">
    <property type="entry name" value="ZF_MYND_2"/>
    <property type="match status" value="1"/>
</dbReference>
<dbReference type="AlphaFoldDB" id="A0A9W7ATY0"/>
<dbReference type="InterPro" id="IPR036047">
    <property type="entry name" value="F-box-like_dom_sf"/>
</dbReference>
<dbReference type="SUPFAM" id="SSF81383">
    <property type="entry name" value="F-box domain"/>
    <property type="match status" value="1"/>
</dbReference>
<evidence type="ECO:0000313" key="8">
    <source>
        <dbReference type="EMBL" id="GMH73885.1"/>
    </source>
</evidence>
<organism evidence="8 9">
    <name type="scientific">Triparma retinervis</name>
    <dbReference type="NCBI Taxonomy" id="2557542"/>
    <lineage>
        <taxon>Eukaryota</taxon>
        <taxon>Sar</taxon>
        <taxon>Stramenopiles</taxon>
        <taxon>Ochrophyta</taxon>
        <taxon>Bolidophyceae</taxon>
        <taxon>Parmales</taxon>
        <taxon>Triparmaceae</taxon>
        <taxon>Triparma</taxon>
    </lineage>
</organism>
<evidence type="ECO:0000259" key="6">
    <source>
        <dbReference type="PROSITE" id="PS50181"/>
    </source>
</evidence>
<dbReference type="GO" id="GO:0008270">
    <property type="term" value="F:zinc ion binding"/>
    <property type="evidence" value="ECO:0007669"/>
    <property type="project" value="UniProtKB-KW"/>
</dbReference>
<dbReference type="EMBL" id="BRXZ01002965">
    <property type="protein sequence ID" value="GMH73885.1"/>
    <property type="molecule type" value="Genomic_DNA"/>
</dbReference>
<evidence type="ECO:0000256" key="3">
    <source>
        <dbReference type="ARBA" id="ARBA00022833"/>
    </source>
</evidence>
<evidence type="ECO:0000256" key="2">
    <source>
        <dbReference type="ARBA" id="ARBA00022771"/>
    </source>
</evidence>
<feature type="domain" description="MYND-type" evidence="7">
    <location>
        <begin position="275"/>
        <end position="347"/>
    </location>
</feature>
<evidence type="ECO:0008006" key="10">
    <source>
        <dbReference type="Google" id="ProtNLM"/>
    </source>
</evidence>
<dbReference type="Proteomes" id="UP001165082">
    <property type="component" value="Unassembled WGS sequence"/>
</dbReference>